<dbReference type="InterPro" id="IPR032675">
    <property type="entry name" value="LRR_dom_sf"/>
</dbReference>
<evidence type="ECO:0000259" key="1">
    <source>
        <dbReference type="Pfam" id="PF00646"/>
    </source>
</evidence>
<sequence length="521" mass="61716">MCNNELRIDGLPKNLSILKLSKLLNRYNKSWELEDLIPLEEYIIANICCKTKESYDCFLKLPDLVPFSTFPNIRVYNASLIPNYVEQNNPDYAPNDSIFKLNSDCLQYVFEKCSLGDQITFAKVCRKFHKVIIDIFSKKFDAILLSHPTFTTDLALTDQDIWDFSILCGPYVRTIEFSTLFALNFIKEVIQSKTDNLIEKCRKQINIWFCRHLIHFPHVRQVEVLGFFFLDFTARQLARYCPQLRQFQILDINTRSLSGKNFHLFRHLEVLELPLCTSLEPKYMLKICKKLKLKELYIVENRRLMYAPILKQMFALQFSSLTILWISALADQRVVSAILELPHLEKLKFYWIDNYVSFEKVLFKELLRLRQNSLFAMGWESEPPFLMNESFVNWDPYEYELRREEVSINGCAWKCFADYPEWINLLTGCTKLETMSFLYSRILTKEQILALPRMCKTLENVQIVGSRQEFDDDVLKEWKEQTRPSCQLCIEGINWCEVKALENKEHAERDRLYRSIQCNFK</sequence>
<reference evidence="2" key="1">
    <citation type="submission" date="2014-11" db="EMBL/GenBank/DDBJ databases">
        <authorList>
            <person name="Geib S."/>
        </authorList>
    </citation>
    <scope>NUCLEOTIDE SEQUENCE</scope>
</reference>
<organism evidence="2">
    <name type="scientific">Zeugodacus cucurbitae</name>
    <name type="common">Melon fruit fly</name>
    <name type="synonym">Bactrocera cucurbitae</name>
    <dbReference type="NCBI Taxonomy" id="28588"/>
    <lineage>
        <taxon>Eukaryota</taxon>
        <taxon>Metazoa</taxon>
        <taxon>Ecdysozoa</taxon>
        <taxon>Arthropoda</taxon>
        <taxon>Hexapoda</taxon>
        <taxon>Insecta</taxon>
        <taxon>Pterygota</taxon>
        <taxon>Neoptera</taxon>
        <taxon>Endopterygota</taxon>
        <taxon>Diptera</taxon>
        <taxon>Brachycera</taxon>
        <taxon>Muscomorpha</taxon>
        <taxon>Tephritoidea</taxon>
        <taxon>Tephritidae</taxon>
        <taxon>Zeugodacus</taxon>
        <taxon>Zeugodacus</taxon>
    </lineage>
</organism>
<dbReference type="Gene3D" id="3.80.10.10">
    <property type="entry name" value="Ribonuclease Inhibitor"/>
    <property type="match status" value="1"/>
</dbReference>
<dbReference type="EMBL" id="GBXI01003843">
    <property type="protein sequence ID" value="JAD10449.1"/>
    <property type="molecule type" value="Transcribed_RNA"/>
</dbReference>
<protein>
    <submittedName>
        <fullName evidence="2">Leucine--tRNA ligase</fullName>
    </submittedName>
</protein>
<keyword evidence="2" id="KW-0436">Ligase</keyword>
<dbReference type="GeneID" id="105212029"/>
<name>A0A0A1XGD8_ZEUCU</name>
<accession>A0A0A1XGD8</accession>
<feature type="domain" description="F-box" evidence="1">
    <location>
        <begin position="99"/>
        <end position="132"/>
    </location>
</feature>
<dbReference type="InterPro" id="IPR001810">
    <property type="entry name" value="F-box_dom"/>
</dbReference>
<proteinExistence type="predicted"/>
<reference evidence="2" key="2">
    <citation type="journal article" date="2015" name="Gigascience">
        <title>Reconstructing a comprehensive transcriptome assembly of a white-pupal translocated strain of the pest fruit fly Bactrocera cucurbitae.</title>
        <authorList>
            <person name="Sim S.B."/>
            <person name="Calla B."/>
            <person name="Hall B."/>
            <person name="DeRego T."/>
            <person name="Geib S.M."/>
        </authorList>
    </citation>
    <scope>NUCLEOTIDE SEQUENCE</scope>
</reference>
<dbReference type="OrthoDB" id="7955799at2759"/>
<evidence type="ECO:0000313" key="2">
    <source>
        <dbReference type="EMBL" id="JAD10449.1"/>
    </source>
</evidence>
<dbReference type="GO" id="GO:0016874">
    <property type="term" value="F:ligase activity"/>
    <property type="evidence" value="ECO:0007669"/>
    <property type="project" value="UniProtKB-KW"/>
</dbReference>
<gene>
    <name evidence="2" type="primary">leuS_0</name>
    <name evidence="2" type="ORF">g.1143</name>
</gene>
<dbReference type="SUPFAM" id="SSF52047">
    <property type="entry name" value="RNI-like"/>
    <property type="match status" value="1"/>
</dbReference>
<dbReference type="AlphaFoldDB" id="A0A0A1XGD8"/>
<dbReference type="Pfam" id="PF00646">
    <property type="entry name" value="F-box"/>
    <property type="match status" value="1"/>
</dbReference>